<feature type="compositionally biased region" description="Basic residues" evidence="1">
    <location>
        <begin position="25"/>
        <end position="39"/>
    </location>
</feature>
<sequence>MSNSNNSNNNTDGNSGNNNQPTKKSGWRRLIAKFRRKPKPSSETTSPTLQTTQSAFDLPQESDGPGGGCVKKKKKDSSDDEVTVEANTSWKPKPVRKTRSMEGALSGKSTKKVRTSKRQRRKKKRPSKETIDDTVVFDDVTQTQEQTQEEKTVDASAKGGPKRHQHIEDELDQSRKVSRKKSPSKEGDDLSISKSVQRGFRNFRDKRAKDLRSVKTFISRKYQERAMQKVVAQVEARKQKRTEPSQDSSSNTNVTKLHHGDDVFPQRRPHRKSNRQMKPDSNNNVTPVKIYTKPETSVDATGLVLVEQNNDNDGQLFLSNGRPFWQQHGKGKPGEPDDDDELTDDELPMNAEIILDVHRGKIKLTDMPRTTVTLEPYGPTETLEGRDNVFFTRDLIFSNTVRSMINLNDDLADHTNPKPPAERKCKFEYPHQLHRYSRAHQMNLNLSALLINMLKECNSQI</sequence>
<feature type="compositionally biased region" description="Polar residues" evidence="1">
    <location>
        <begin position="41"/>
        <end position="55"/>
    </location>
</feature>
<feature type="region of interest" description="Disordered" evidence="1">
    <location>
        <begin position="322"/>
        <end position="343"/>
    </location>
</feature>
<feature type="compositionally biased region" description="Basic and acidic residues" evidence="1">
    <location>
        <begin position="202"/>
        <end position="213"/>
    </location>
</feature>
<feature type="compositionally biased region" description="Low complexity" evidence="1">
    <location>
        <begin position="133"/>
        <end position="146"/>
    </location>
</feature>
<name>A0A914ZDE6_9BILA</name>
<feature type="compositionally biased region" description="Basic residues" evidence="1">
    <location>
        <begin position="109"/>
        <end position="126"/>
    </location>
</feature>
<organism evidence="2 3">
    <name type="scientific">Panagrolaimus superbus</name>
    <dbReference type="NCBI Taxonomy" id="310955"/>
    <lineage>
        <taxon>Eukaryota</taxon>
        <taxon>Metazoa</taxon>
        <taxon>Ecdysozoa</taxon>
        <taxon>Nematoda</taxon>
        <taxon>Chromadorea</taxon>
        <taxon>Rhabditida</taxon>
        <taxon>Tylenchina</taxon>
        <taxon>Panagrolaimomorpha</taxon>
        <taxon>Panagrolaimoidea</taxon>
        <taxon>Panagrolaimidae</taxon>
        <taxon>Panagrolaimus</taxon>
    </lineage>
</organism>
<feature type="compositionally biased region" description="Basic and acidic residues" evidence="1">
    <location>
        <begin position="166"/>
        <end position="175"/>
    </location>
</feature>
<proteinExistence type="predicted"/>
<dbReference type="InterPro" id="IPR008569">
    <property type="entry name" value="DUF851"/>
</dbReference>
<dbReference type="Proteomes" id="UP000887577">
    <property type="component" value="Unplaced"/>
</dbReference>
<keyword evidence="2" id="KW-1185">Reference proteome</keyword>
<reference evidence="3" key="1">
    <citation type="submission" date="2022-11" db="UniProtKB">
        <authorList>
            <consortium name="WormBaseParasite"/>
        </authorList>
    </citation>
    <scope>IDENTIFICATION</scope>
</reference>
<dbReference type="WBParaSite" id="PSU_v2.g9694.t1">
    <property type="protein sequence ID" value="PSU_v2.g9694.t1"/>
    <property type="gene ID" value="PSU_v2.g9694"/>
</dbReference>
<evidence type="ECO:0000313" key="2">
    <source>
        <dbReference type="Proteomes" id="UP000887577"/>
    </source>
</evidence>
<protein>
    <submittedName>
        <fullName evidence="3">Uncharacterized protein</fullName>
    </submittedName>
</protein>
<evidence type="ECO:0000256" key="1">
    <source>
        <dbReference type="SAM" id="MobiDB-lite"/>
    </source>
</evidence>
<feature type="compositionally biased region" description="Basic and acidic residues" evidence="1">
    <location>
        <begin position="235"/>
        <end position="244"/>
    </location>
</feature>
<feature type="compositionally biased region" description="Low complexity" evidence="1">
    <location>
        <begin position="1"/>
        <end position="19"/>
    </location>
</feature>
<accession>A0A914ZDE6</accession>
<feature type="compositionally biased region" description="Polar residues" evidence="1">
    <location>
        <begin position="245"/>
        <end position="255"/>
    </location>
</feature>
<dbReference type="Pfam" id="PF05867">
    <property type="entry name" value="DUF851"/>
    <property type="match status" value="1"/>
</dbReference>
<evidence type="ECO:0000313" key="3">
    <source>
        <dbReference type="WBParaSite" id="PSU_v2.g9694.t1"/>
    </source>
</evidence>
<feature type="region of interest" description="Disordered" evidence="1">
    <location>
        <begin position="1"/>
        <end position="288"/>
    </location>
</feature>
<dbReference type="AlphaFoldDB" id="A0A914ZDE6"/>